<dbReference type="Pfam" id="PF11350">
    <property type="entry name" value="DUF3152"/>
    <property type="match status" value="1"/>
</dbReference>
<organism evidence="4 5">
    <name type="scientific">Umezawaea endophytica</name>
    <dbReference type="NCBI Taxonomy" id="1654476"/>
    <lineage>
        <taxon>Bacteria</taxon>
        <taxon>Bacillati</taxon>
        <taxon>Actinomycetota</taxon>
        <taxon>Actinomycetes</taxon>
        <taxon>Pseudonocardiales</taxon>
        <taxon>Pseudonocardiaceae</taxon>
        <taxon>Umezawaea</taxon>
    </lineage>
</organism>
<feature type="domain" description="DUF3152" evidence="3">
    <location>
        <begin position="75"/>
        <end position="276"/>
    </location>
</feature>
<sequence>MVFGKSRVRTIAGTAAACAVSLVAITTVRLAGTTAEAKPWSLPENALITVRANPAPTSATGPDRLTGARGSTADLPDGPPVPRLGYGTWHVVPGSGEAVGDGLVQTFSVEVEDGVRPADGDPAFGRAVEQALGDPRGWTADGEVALRRVDVEEPALRIRLTSQETARALCGFELPYDTSCRIDDAVYLSAARWVRGAKAFDDLGEYRRYLVNHEVGHFLGHSHEPCDVDGGPAPVMMQQTFSTANDELARLTRENPQQAVVPTDGKVCEPNPWPHP</sequence>
<evidence type="ECO:0000313" key="4">
    <source>
        <dbReference type="EMBL" id="MCS7482021.1"/>
    </source>
</evidence>
<gene>
    <name evidence="4" type="ORF">NZH93_34655</name>
</gene>
<evidence type="ECO:0000313" key="5">
    <source>
        <dbReference type="Proteomes" id="UP001141259"/>
    </source>
</evidence>
<dbReference type="InterPro" id="IPR022603">
    <property type="entry name" value="DUF3152"/>
</dbReference>
<name>A0A9X2VSV4_9PSEU</name>
<keyword evidence="2" id="KW-0732">Signal</keyword>
<comment type="caution">
    <text evidence="4">The sequence shown here is derived from an EMBL/GenBank/DDBJ whole genome shotgun (WGS) entry which is preliminary data.</text>
</comment>
<reference evidence="4" key="1">
    <citation type="submission" date="2022-08" db="EMBL/GenBank/DDBJ databases">
        <authorList>
            <person name="Tistechok S."/>
            <person name="Samborskyy M."/>
            <person name="Roman I."/>
        </authorList>
    </citation>
    <scope>NUCLEOTIDE SEQUENCE</scope>
    <source>
        <strain evidence="4">DSM 103496</strain>
    </source>
</reference>
<proteinExistence type="predicted"/>
<dbReference type="EMBL" id="JANYMP010000021">
    <property type="protein sequence ID" value="MCS7482021.1"/>
    <property type="molecule type" value="Genomic_DNA"/>
</dbReference>
<dbReference type="RefSeq" id="WP_259627505.1">
    <property type="nucleotide sequence ID" value="NZ_JANYMP010000021.1"/>
</dbReference>
<dbReference type="AlphaFoldDB" id="A0A9X2VSV4"/>
<evidence type="ECO:0000259" key="3">
    <source>
        <dbReference type="Pfam" id="PF11350"/>
    </source>
</evidence>
<evidence type="ECO:0000256" key="1">
    <source>
        <dbReference type="SAM" id="MobiDB-lite"/>
    </source>
</evidence>
<dbReference type="SUPFAM" id="SSF55486">
    <property type="entry name" value="Metalloproteases ('zincins'), catalytic domain"/>
    <property type="match status" value="1"/>
</dbReference>
<feature type="signal peptide" evidence="2">
    <location>
        <begin position="1"/>
        <end position="31"/>
    </location>
</feature>
<feature type="chain" id="PRO_5040745755" evidence="2">
    <location>
        <begin position="32"/>
        <end position="276"/>
    </location>
</feature>
<feature type="region of interest" description="Disordered" evidence="1">
    <location>
        <begin position="255"/>
        <end position="276"/>
    </location>
</feature>
<protein>
    <submittedName>
        <fullName evidence="4">DUF3152 domain-containing protein</fullName>
    </submittedName>
</protein>
<dbReference type="Proteomes" id="UP001141259">
    <property type="component" value="Unassembled WGS sequence"/>
</dbReference>
<evidence type="ECO:0000256" key="2">
    <source>
        <dbReference type="SAM" id="SignalP"/>
    </source>
</evidence>
<feature type="region of interest" description="Disordered" evidence="1">
    <location>
        <begin position="54"/>
        <end position="79"/>
    </location>
</feature>
<accession>A0A9X2VSV4</accession>
<keyword evidence="5" id="KW-1185">Reference proteome</keyword>